<organism evidence="3 4">
    <name type="scientific">Anoxybacillus kestanbolensis</name>
    <dbReference type="NCBI Taxonomy" id="227476"/>
    <lineage>
        <taxon>Bacteria</taxon>
        <taxon>Bacillati</taxon>
        <taxon>Bacillota</taxon>
        <taxon>Bacilli</taxon>
        <taxon>Bacillales</taxon>
        <taxon>Anoxybacillaceae</taxon>
        <taxon>Anoxybacillus</taxon>
    </lineage>
</organism>
<protein>
    <submittedName>
        <fullName evidence="3">Glycosyltransferase family 1 protein</fullName>
    </submittedName>
</protein>
<name>A0A1V3FEY9_9BACL</name>
<reference evidence="4" key="1">
    <citation type="submission" date="2016-11" db="EMBL/GenBank/DDBJ databases">
        <title>Draft genome sequence of Anoxybacillus sp. strain 103 isolated from the Qarvajar hot spring in Nagorno-Karabach.</title>
        <authorList>
            <person name="Hovhannisyan P."/>
            <person name="Panosyan H."/>
            <person name="Birkeland N.-K."/>
        </authorList>
    </citation>
    <scope>NUCLEOTIDE SEQUENCE [LARGE SCALE GENOMIC DNA]</scope>
    <source>
        <strain evidence="4">103</strain>
    </source>
</reference>
<sequence>MHFFVKEGNSIVNGTKKVLFSATVYSHLAAFHKPFMKMLQEKGYEVHAAANPDHGRKEEIEEMGVVCWDIPFSRSPYHIDNFKAMSKLTHLFHNHYFDLIHVHTPVASFLVRYMAKKCKQGPVLYTAHGFHFYKGAPIQNWLIYYTAEKLARRWTDGLIVMNKEDYDNGKKLGFKEKESLFFTHGVGVSFDQYSVSTDSSGYVRQQLNIADNDIVITCIAELIERKNHIYLLRNWKNILNYSPNIHCLIVGTGRKEAELKKYVEQNQLKNIHFLGFRKDIPEILSQSDIVTLLSFHEGLPRCVMEAMVSGKPIVVTNIRGSRDLVKHGVNGFVVDLEDDQSLIESFVKLINDKKLREQMGQASLNEIQPYSLTNVLHEMQRIYSRFIRE</sequence>
<evidence type="ECO:0000259" key="1">
    <source>
        <dbReference type="Pfam" id="PF00534"/>
    </source>
</evidence>
<proteinExistence type="predicted"/>
<dbReference type="Gene3D" id="3.40.50.2000">
    <property type="entry name" value="Glycogen Phosphorylase B"/>
    <property type="match status" value="2"/>
</dbReference>
<dbReference type="Pfam" id="PF13477">
    <property type="entry name" value="Glyco_trans_4_2"/>
    <property type="match status" value="1"/>
</dbReference>
<evidence type="ECO:0000313" key="3">
    <source>
        <dbReference type="EMBL" id="OOE00226.1"/>
    </source>
</evidence>
<dbReference type="PANTHER" id="PTHR12526">
    <property type="entry name" value="GLYCOSYLTRANSFERASE"/>
    <property type="match status" value="1"/>
</dbReference>
<dbReference type="EMBL" id="MQAD01000033">
    <property type="protein sequence ID" value="OOE00226.1"/>
    <property type="molecule type" value="Genomic_DNA"/>
</dbReference>
<dbReference type="Pfam" id="PF00534">
    <property type="entry name" value="Glycos_transf_1"/>
    <property type="match status" value="1"/>
</dbReference>
<dbReference type="CDD" id="cd03808">
    <property type="entry name" value="GT4_CapM-like"/>
    <property type="match status" value="1"/>
</dbReference>
<dbReference type="InterPro" id="IPR001296">
    <property type="entry name" value="Glyco_trans_1"/>
</dbReference>
<feature type="domain" description="Glycosyl transferase family 1" evidence="1">
    <location>
        <begin position="204"/>
        <end position="363"/>
    </location>
</feature>
<evidence type="ECO:0000259" key="2">
    <source>
        <dbReference type="Pfam" id="PF13477"/>
    </source>
</evidence>
<dbReference type="GO" id="GO:0016757">
    <property type="term" value="F:glycosyltransferase activity"/>
    <property type="evidence" value="ECO:0007669"/>
    <property type="project" value="InterPro"/>
</dbReference>
<evidence type="ECO:0000313" key="4">
    <source>
        <dbReference type="Proteomes" id="UP000188458"/>
    </source>
</evidence>
<comment type="caution">
    <text evidence="3">The sequence shown here is derived from an EMBL/GenBank/DDBJ whole genome shotgun (WGS) entry which is preliminary data.</text>
</comment>
<dbReference type="SUPFAM" id="SSF53756">
    <property type="entry name" value="UDP-Glycosyltransferase/glycogen phosphorylase"/>
    <property type="match status" value="1"/>
</dbReference>
<feature type="domain" description="Glycosyltransferase subfamily 4-like N-terminal" evidence="2">
    <location>
        <begin position="17"/>
        <end position="156"/>
    </location>
</feature>
<dbReference type="Proteomes" id="UP000188458">
    <property type="component" value="Unassembled WGS sequence"/>
</dbReference>
<dbReference type="PANTHER" id="PTHR12526:SF630">
    <property type="entry name" value="GLYCOSYLTRANSFERASE"/>
    <property type="match status" value="1"/>
</dbReference>
<gene>
    <name evidence="3" type="ORF">BO219_13515</name>
</gene>
<dbReference type="InterPro" id="IPR028098">
    <property type="entry name" value="Glyco_trans_4-like_N"/>
</dbReference>
<dbReference type="RefSeq" id="WP_077429913.1">
    <property type="nucleotide sequence ID" value="NZ_MQAD01000033.1"/>
</dbReference>
<dbReference type="AlphaFoldDB" id="A0A1V3FEY9"/>
<accession>A0A1V3FEY9</accession>
<keyword evidence="4" id="KW-1185">Reference proteome</keyword>